<dbReference type="PANTHER" id="PTHR13847">
    <property type="entry name" value="SARCOSINE DEHYDROGENASE-RELATED"/>
    <property type="match status" value="1"/>
</dbReference>
<evidence type="ECO:0000259" key="3">
    <source>
        <dbReference type="Pfam" id="PF01266"/>
    </source>
</evidence>
<organism evidence="4 5">
    <name type="scientific">Bosea lathyri</name>
    <dbReference type="NCBI Taxonomy" id="1036778"/>
    <lineage>
        <taxon>Bacteria</taxon>
        <taxon>Pseudomonadati</taxon>
        <taxon>Pseudomonadota</taxon>
        <taxon>Alphaproteobacteria</taxon>
        <taxon>Hyphomicrobiales</taxon>
        <taxon>Boseaceae</taxon>
        <taxon>Bosea</taxon>
    </lineage>
</organism>
<protein>
    <submittedName>
        <fullName evidence="4">Glycine/D-amino acid oxidase</fullName>
    </submittedName>
</protein>
<sequence>MPALSLLPHVPDDVMARLSARPAAFPERADAVVIGGGIMGAAAAYYLAGAGLETVLVERDRVSSQQSGRNWGFVRTQYRDPLELPLAMEALSIWPGLEQELGEATGWRRNGCIFVADTEEEQSAFARWQDRARDISPDARILSGREVSALLPALRRMTAGGLHTPSDGQAEPALATTAFARAAARSGVTILEDCGAIAIETAGGKVSGVQTEHGLIRCDVAVCAAGALSHRLLAPLGLDLPQQSVRSTVSLTAPLPPLAEACFCGFGIGLRQRVDGSCIIAADSSSDIDLSLDSFRAARFFLPELLRHRNGFALRLGRPFLDDLHERLAVPQHERALAGRRPSIPANRDRAARTSETVSRLFAGTEAIEIVKSWAGRIDVLPDALPVLDAPGGIAGLIVATGFSGHGFGLGPAVGRHVARLAKGDAPAEILAPLRFDRFARGTYARAHAPL</sequence>
<evidence type="ECO:0000313" key="5">
    <source>
        <dbReference type="Proteomes" id="UP000236743"/>
    </source>
</evidence>
<keyword evidence="5" id="KW-1185">Reference proteome</keyword>
<reference evidence="4 5" key="1">
    <citation type="submission" date="2016-10" db="EMBL/GenBank/DDBJ databases">
        <authorList>
            <person name="de Groot N.N."/>
        </authorList>
    </citation>
    <scope>NUCLEOTIDE SEQUENCE [LARGE SCALE GENOMIC DNA]</scope>
    <source>
        <strain evidence="4 5">DSM 26656</strain>
    </source>
</reference>
<proteinExistence type="inferred from homology"/>
<dbReference type="GO" id="GO:0008718">
    <property type="term" value="F:D-amino-acid dehydrogenase activity"/>
    <property type="evidence" value="ECO:0007669"/>
    <property type="project" value="TreeGrafter"/>
</dbReference>
<dbReference type="GO" id="GO:0005886">
    <property type="term" value="C:plasma membrane"/>
    <property type="evidence" value="ECO:0007669"/>
    <property type="project" value="TreeGrafter"/>
</dbReference>
<dbReference type="InterPro" id="IPR006076">
    <property type="entry name" value="FAD-dep_OxRdtase"/>
</dbReference>
<dbReference type="GO" id="GO:0005737">
    <property type="term" value="C:cytoplasm"/>
    <property type="evidence" value="ECO:0007669"/>
    <property type="project" value="TreeGrafter"/>
</dbReference>
<dbReference type="EMBL" id="FNUY01000017">
    <property type="protein sequence ID" value="SEG80897.1"/>
    <property type="molecule type" value="Genomic_DNA"/>
</dbReference>
<dbReference type="OrthoDB" id="9787190at2"/>
<name>A0A1H6D664_9HYPH</name>
<dbReference type="PANTHER" id="PTHR13847:SF280">
    <property type="entry name" value="D-AMINO ACID DEHYDROGENASE"/>
    <property type="match status" value="1"/>
</dbReference>
<dbReference type="GO" id="GO:0055130">
    <property type="term" value="P:D-alanine catabolic process"/>
    <property type="evidence" value="ECO:0007669"/>
    <property type="project" value="TreeGrafter"/>
</dbReference>
<evidence type="ECO:0000313" key="4">
    <source>
        <dbReference type="EMBL" id="SEG80897.1"/>
    </source>
</evidence>
<dbReference type="Gene3D" id="3.50.50.60">
    <property type="entry name" value="FAD/NAD(P)-binding domain"/>
    <property type="match status" value="2"/>
</dbReference>
<dbReference type="RefSeq" id="WP_103875442.1">
    <property type="nucleotide sequence ID" value="NZ_FNUY01000017.1"/>
</dbReference>
<evidence type="ECO:0000256" key="1">
    <source>
        <dbReference type="ARBA" id="ARBA00009410"/>
    </source>
</evidence>
<comment type="similarity">
    <text evidence="1">Belongs to the DadA oxidoreductase family.</text>
</comment>
<dbReference type="Pfam" id="PF01266">
    <property type="entry name" value="DAO"/>
    <property type="match status" value="1"/>
</dbReference>
<evidence type="ECO:0000256" key="2">
    <source>
        <dbReference type="ARBA" id="ARBA00023002"/>
    </source>
</evidence>
<dbReference type="SUPFAM" id="SSF51905">
    <property type="entry name" value="FAD/NAD(P)-binding domain"/>
    <property type="match status" value="1"/>
</dbReference>
<dbReference type="InterPro" id="IPR036188">
    <property type="entry name" value="FAD/NAD-bd_sf"/>
</dbReference>
<accession>A0A1H6D664</accession>
<gene>
    <name evidence="4" type="ORF">SAMN04488115_11728</name>
</gene>
<keyword evidence="2" id="KW-0560">Oxidoreductase</keyword>
<dbReference type="Gene3D" id="3.30.9.10">
    <property type="entry name" value="D-Amino Acid Oxidase, subunit A, domain 2"/>
    <property type="match status" value="2"/>
</dbReference>
<dbReference type="Proteomes" id="UP000236743">
    <property type="component" value="Unassembled WGS sequence"/>
</dbReference>
<dbReference type="AlphaFoldDB" id="A0A1H6D664"/>
<feature type="domain" description="FAD dependent oxidoreductase" evidence="3">
    <location>
        <begin position="30"/>
        <end position="421"/>
    </location>
</feature>